<organism evidence="1 2">
    <name type="scientific">Puccinia striiformis f. sp. tritici</name>
    <dbReference type="NCBI Taxonomy" id="168172"/>
    <lineage>
        <taxon>Eukaryota</taxon>
        <taxon>Fungi</taxon>
        <taxon>Dikarya</taxon>
        <taxon>Basidiomycota</taxon>
        <taxon>Pucciniomycotina</taxon>
        <taxon>Pucciniomycetes</taxon>
        <taxon>Pucciniales</taxon>
        <taxon>Pucciniaceae</taxon>
        <taxon>Puccinia</taxon>
    </lineage>
</organism>
<accession>A0ACC0ETA7</accession>
<sequence length="529" mass="59278">VEPLVHAIAECPPSPTETSVSSKTVVELLYTSIKSRRTRCNPEYRNVEESSMRAGIIRGEILSTIPPNINPFDFIRNNLSNNLTLPLSKPFVVILLIFFVFHVLVASLCLMILLLPFIAPSKRSPWLWTKLFIKNPSGELIYSTPLYLTNAGVMLTICQLCNSVISLAFIWCQIKVAGSFDSYRLVQILALLGMMHIFEYLGYCSLTHCFFVTGYYGRKTHGDRAERLPRWLTPPRLINGSSIFFSIGSTAIIMAVIIRLVVVHQGFSDEIAKLLDILSEGSVAWQRLQLPSQPLDDLMNITNQLSQHVVQMKDVGTEAQVRLDYVLRSFQIFSCTVGLFLCACCQLFVYSFWKLLKRNRLEAKIPKPKILGVGASLKNSSSSDDNSPQVSSENRHDSKTPLSTRQFLYLTMRAVSILLSMVMAIVLLLVFAIRPAQVLMDPYWRGFMAWLSTAGNTFSAICIAWQSWRLYIDQSTSSTSSGSQGMLISMSDLDSQSRWPKAAPSETRSSILEIKLCPDGNPHVVSSSF</sequence>
<reference evidence="2" key="2">
    <citation type="journal article" date="2018" name="Mol. Plant Microbe Interact.">
        <title>Genome sequence resources for the wheat stripe rust pathogen (Puccinia striiformis f. sp. tritici) and the barley stripe rust pathogen (Puccinia striiformis f. sp. hordei).</title>
        <authorList>
            <person name="Xia C."/>
            <person name="Wang M."/>
            <person name="Yin C."/>
            <person name="Cornejo O.E."/>
            <person name="Hulbert S.H."/>
            <person name="Chen X."/>
        </authorList>
    </citation>
    <scope>NUCLEOTIDE SEQUENCE [LARGE SCALE GENOMIC DNA]</scope>
    <source>
        <strain evidence="2">93-210</strain>
    </source>
</reference>
<dbReference type="EMBL" id="CM045866">
    <property type="protein sequence ID" value="KAI7960868.1"/>
    <property type="molecule type" value="Genomic_DNA"/>
</dbReference>
<evidence type="ECO:0000313" key="1">
    <source>
        <dbReference type="EMBL" id="KAI7960868.1"/>
    </source>
</evidence>
<evidence type="ECO:0000313" key="2">
    <source>
        <dbReference type="Proteomes" id="UP001060170"/>
    </source>
</evidence>
<gene>
    <name evidence="1" type="ORF">MJO28_001357</name>
</gene>
<dbReference type="Proteomes" id="UP001060170">
    <property type="component" value="Chromosome 2"/>
</dbReference>
<comment type="caution">
    <text evidence="1">The sequence shown here is derived from an EMBL/GenBank/DDBJ whole genome shotgun (WGS) entry which is preliminary data.</text>
</comment>
<reference evidence="1 2" key="3">
    <citation type="journal article" date="2022" name="Microbiol. Spectr.">
        <title>Folding features and dynamics of 3D genome architecture in plant fungal pathogens.</title>
        <authorList>
            <person name="Xia C."/>
        </authorList>
    </citation>
    <scope>NUCLEOTIDE SEQUENCE [LARGE SCALE GENOMIC DNA]</scope>
    <source>
        <strain evidence="1 2">93-210</strain>
    </source>
</reference>
<name>A0ACC0ETA7_9BASI</name>
<reference evidence="2" key="1">
    <citation type="journal article" date="2018" name="BMC Genomics">
        <title>Genomic insights into host adaptation between the wheat stripe rust pathogen (Puccinia striiformis f. sp. tritici) and the barley stripe rust pathogen (Puccinia striiformis f. sp. hordei).</title>
        <authorList>
            <person name="Xia C."/>
            <person name="Wang M."/>
            <person name="Yin C."/>
            <person name="Cornejo O.E."/>
            <person name="Hulbert S.H."/>
            <person name="Chen X."/>
        </authorList>
    </citation>
    <scope>NUCLEOTIDE SEQUENCE [LARGE SCALE GENOMIC DNA]</scope>
    <source>
        <strain evidence="2">93-210</strain>
    </source>
</reference>
<proteinExistence type="predicted"/>
<keyword evidence="2" id="KW-1185">Reference proteome</keyword>
<protein>
    <submittedName>
        <fullName evidence="1">Uncharacterized protein</fullName>
    </submittedName>
</protein>
<feature type="non-terminal residue" evidence="1">
    <location>
        <position position="1"/>
    </location>
</feature>